<keyword evidence="7" id="KW-0539">Nucleus</keyword>
<feature type="compositionally biased region" description="Basic and acidic residues" evidence="8">
    <location>
        <begin position="415"/>
        <end position="429"/>
    </location>
</feature>
<evidence type="ECO:0000256" key="6">
    <source>
        <dbReference type="ARBA" id="ARBA00023163"/>
    </source>
</evidence>
<dbReference type="EMBL" id="JAQQAF010000001">
    <property type="protein sequence ID" value="KAJ8514106.1"/>
    <property type="molecule type" value="Genomic_DNA"/>
</dbReference>
<dbReference type="FunFam" id="4.10.280.10:FF:000032">
    <property type="entry name" value="Transcription factor bHLH123 family"/>
    <property type="match status" value="1"/>
</dbReference>
<keyword evidence="4" id="KW-0805">Transcription regulation</keyword>
<evidence type="ECO:0000313" key="10">
    <source>
        <dbReference type="EMBL" id="KAJ8514106.1"/>
    </source>
</evidence>
<dbReference type="InterPro" id="IPR045239">
    <property type="entry name" value="bHLH95_bHLH"/>
</dbReference>
<accession>A0AAV8S406</accession>
<dbReference type="GO" id="GO:0000978">
    <property type="term" value="F:RNA polymerase II cis-regulatory region sequence-specific DNA binding"/>
    <property type="evidence" value="ECO:0007669"/>
    <property type="project" value="TreeGrafter"/>
</dbReference>
<comment type="subunit">
    <text evidence="3">Homodimer.</text>
</comment>
<feature type="region of interest" description="Disordered" evidence="8">
    <location>
        <begin position="302"/>
        <end position="334"/>
    </location>
</feature>
<feature type="domain" description="BHLH" evidence="9">
    <location>
        <begin position="337"/>
        <end position="386"/>
    </location>
</feature>
<dbReference type="PANTHER" id="PTHR16223:SF238">
    <property type="entry name" value="TRANSCRIPTION FACTOR BHLH114"/>
    <property type="match status" value="1"/>
</dbReference>
<sequence length="461" mass="49657">MADDFQTAGTCSGGSVWNPATSITAIDMPAKVPCITDIASNASSWAAAELVDGKAWFCDESSASGSSVTFRGSRKLQQATAAPCVINSTLQLPILGSATPSMDWIPQSLVRNRARGAETGFHDMLHEEVSARAVFGQYQSIESNQVQTGTETTMNLPRDSNQNLVLDHHHLSSGNESGDVGVSSYPLTISSSYGSPSSMLQGILEAESRTLQQPVYDDWATNYQSPMMACRDSTTELLQSSWPQLLKSSPPKHHPGSLLQFSNNAAFWNATATSSVSETNSGSCSAAPSQLDKQVFEEKNIGSNFTDKTNSDGVRDSYSSSSSGKPGQYSAFKKPRILTPSPLSSFKVRKEKLGDRITALQQLVSPFGKTDTASVLHEAIEYIKFLHDQVGVLSTPYLKNGHPMQQQQQQQQGSDKSKDGEGPRPDLRSRGLCLVPIASTYPVASGTTADLWHPTFGGTFR</sequence>
<dbReference type="Proteomes" id="UP001222027">
    <property type="component" value="Unassembled WGS sequence"/>
</dbReference>
<dbReference type="SUPFAM" id="SSF47459">
    <property type="entry name" value="HLH, helix-loop-helix DNA-binding domain"/>
    <property type="match status" value="1"/>
</dbReference>
<dbReference type="InterPro" id="IPR036638">
    <property type="entry name" value="HLH_DNA-bd_sf"/>
</dbReference>
<proteinExistence type="inferred from homology"/>
<evidence type="ECO:0000256" key="8">
    <source>
        <dbReference type="SAM" id="MobiDB-lite"/>
    </source>
</evidence>
<dbReference type="Gene3D" id="4.10.280.10">
    <property type="entry name" value="Helix-loop-helix DNA-binding domain"/>
    <property type="match status" value="1"/>
</dbReference>
<keyword evidence="5" id="KW-0238">DNA-binding</keyword>
<evidence type="ECO:0000256" key="1">
    <source>
        <dbReference type="ARBA" id="ARBA00004123"/>
    </source>
</evidence>
<evidence type="ECO:0000256" key="4">
    <source>
        <dbReference type="ARBA" id="ARBA00023015"/>
    </source>
</evidence>
<name>A0AAV8S406_ENSVE</name>
<keyword evidence="6" id="KW-0804">Transcription</keyword>
<comment type="similarity">
    <text evidence="2">Belongs to the bHLH protein family.</text>
</comment>
<evidence type="ECO:0000256" key="3">
    <source>
        <dbReference type="ARBA" id="ARBA00011738"/>
    </source>
</evidence>
<comment type="caution">
    <text evidence="10">The sequence shown here is derived from an EMBL/GenBank/DDBJ whole genome shotgun (WGS) entry which is preliminary data.</text>
</comment>
<protein>
    <recommendedName>
        <fullName evidence="9">BHLH domain-containing protein</fullName>
    </recommendedName>
</protein>
<dbReference type="GO" id="GO:0005634">
    <property type="term" value="C:nucleus"/>
    <property type="evidence" value="ECO:0007669"/>
    <property type="project" value="UniProtKB-SubCell"/>
</dbReference>
<evidence type="ECO:0000256" key="5">
    <source>
        <dbReference type="ARBA" id="ARBA00023125"/>
    </source>
</evidence>
<evidence type="ECO:0000313" key="11">
    <source>
        <dbReference type="Proteomes" id="UP001222027"/>
    </source>
</evidence>
<dbReference type="AlphaFoldDB" id="A0AAV8S406"/>
<organism evidence="10 11">
    <name type="scientific">Ensete ventricosum</name>
    <name type="common">Abyssinian banana</name>
    <name type="synonym">Musa ensete</name>
    <dbReference type="NCBI Taxonomy" id="4639"/>
    <lineage>
        <taxon>Eukaryota</taxon>
        <taxon>Viridiplantae</taxon>
        <taxon>Streptophyta</taxon>
        <taxon>Embryophyta</taxon>
        <taxon>Tracheophyta</taxon>
        <taxon>Spermatophyta</taxon>
        <taxon>Magnoliopsida</taxon>
        <taxon>Liliopsida</taxon>
        <taxon>Zingiberales</taxon>
        <taxon>Musaceae</taxon>
        <taxon>Ensete</taxon>
    </lineage>
</organism>
<keyword evidence="11" id="KW-1185">Reference proteome</keyword>
<comment type="subcellular location">
    <subcellularLocation>
        <location evidence="1">Nucleus</location>
    </subcellularLocation>
</comment>
<evidence type="ECO:0000256" key="2">
    <source>
        <dbReference type="ARBA" id="ARBA00005510"/>
    </source>
</evidence>
<dbReference type="CDD" id="cd11393">
    <property type="entry name" value="bHLH_AtbHLH_like"/>
    <property type="match status" value="1"/>
</dbReference>
<evidence type="ECO:0000259" key="9">
    <source>
        <dbReference type="PROSITE" id="PS50888"/>
    </source>
</evidence>
<reference evidence="10 11" key="1">
    <citation type="submission" date="2022-12" db="EMBL/GenBank/DDBJ databases">
        <title>Chromosome-scale assembly of the Ensete ventricosum genome.</title>
        <authorList>
            <person name="Dussert Y."/>
            <person name="Stocks J."/>
            <person name="Wendawek A."/>
            <person name="Woldeyes F."/>
            <person name="Nichols R.A."/>
            <person name="Borrell J.S."/>
        </authorList>
    </citation>
    <scope>NUCLEOTIDE SEQUENCE [LARGE SCALE GENOMIC DNA]</scope>
    <source>
        <strain evidence="11">cv. Maze</strain>
        <tissue evidence="10">Seeds</tissue>
    </source>
</reference>
<dbReference type="PANTHER" id="PTHR16223">
    <property type="entry name" value="TRANSCRIPTION FACTOR BHLH83-RELATED"/>
    <property type="match status" value="1"/>
</dbReference>
<gene>
    <name evidence="10" type="ORF">OPV22_004540</name>
</gene>
<dbReference type="GO" id="GO:0046983">
    <property type="term" value="F:protein dimerization activity"/>
    <property type="evidence" value="ECO:0007669"/>
    <property type="project" value="InterPro"/>
</dbReference>
<dbReference type="GO" id="GO:0000981">
    <property type="term" value="F:DNA-binding transcription factor activity, RNA polymerase II-specific"/>
    <property type="evidence" value="ECO:0007669"/>
    <property type="project" value="TreeGrafter"/>
</dbReference>
<evidence type="ECO:0000256" key="7">
    <source>
        <dbReference type="ARBA" id="ARBA00023242"/>
    </source>
</evidence>
<feature type="region of interest" description="Disordered" evidence="8">
    <location>
        <begin position="397"/>
        <end position="429"/>
    </location>
</feature>
<dbReference type="InterPro" id="IPR045843">
    <property type="entry name" value="IND-like"/>
</dbReference>
<dbReference type="InterPro" id="IPR011598">
    <property type="entry name" value="bHLH_dom"/>
</dbReference>
<dbReference type="PROSITE" id="PS50888">
    <property type="entry name" value="BHLH"/>
    <property type="match status" value="1"/>
</dbReference>